<name>A0AC35TRL7_9BILA</name>
<dbReference type="WBParaSite" id="RSKR_0000353400.1">
    <property type="protein sequence ID" value="RSKR_0000353400.1"/>
    <property type="gene ID" value="RSKR_0000353400"/>
</dbReference>
<protein>
    <submittedName>
        <fullName evidence="2">Homeobox domain-containing protein</fullName>
    </submittedName>
</protein>
<sequence>MTASSTPTGLNIGASNIDNTNPLSAPSSSTPTSIPTLSSISNSNHYQINSHSTDYYYSGPLNGGSNRLISNTGLVNPYYQGVPLIGTDPLMIYQQSPAAHPGNLGGGGDVENNATDSGSSCVYSNQSSSANWITDDNEKMKEDEMVDEKGNVAVYAWMTRAHSAGGSTRGEKRQRTAYTRSQVLELEKEFHFNKYLTRKRRIEIAHALMLTERQVKIWFQNRRMKHKKESKDPLQQAPNMMMGQGNGHHHGNNSMAVAAAAIAAGMPFGANFPHLSSFPSNFLLSNPY</sequence>
<evidence type="ECO:0000313" key="1">
    <source>
        <dbReference type="Proteomes" id="UP000095286"/>
    </source>
</evidence>
<proteinExistence type="predicted"/>
<evidence type="ECO:0000313" key="2">
    <source>
        <dbReference type="WBParaSite" id="RSKR_0000353400.1"/>
    </source>
</evidence>
<dbReference type="Proteomes" id="UP000095286">
    <property type="component" value="Unplaced"/>
</dbReference>
<accession>A0AC35TRL7</accession>
<reference evidence="2" key="1">
    <citation type="submission" date="2016-11" db="UniProtKB">
        <authorList>
            <consortium name="WormBaseParasite"/>
        </authorList>
    </citation>
    <scope>IDENTIFICATION</scope>
    <source>
        <strain evidence="2">KR3021</strain>
    </source>
</reference>
<organism evidence="1 2">
    <name type="scientific">Rhabditophanes sp. KR3021</name>
    <dbReference type="NCBI Taxonomy" id="114890"/>
    <lineage>
        <taxon>Eukaryota</taxon>
        <taxon>Metazoa</taxon>
        <taxon>Ecdysozoa</taxon>
        <taxon>Nematoda</taxon>
        <taxon>Chromadorea</taxon>
        <taxon>Rhabditida</taxon>
        <taxon>Tylenchina</taxon>
        <taxon>Panagrolaimomorpha</taxon>
        <taxon>Strongyloidoidea</taxon>
        <taxon>Alloionematidae</taxon>
        <taxon>Rhabditophanes</taxon>
    </lineage>
</organism>